<evidence type="ECO:0000313" key="5">
    <source>
        <dbReference type="Proteomes" id="UP000295543"/>
    </source>
</evidence>
<dbReference type="Proteomes" id="UP000295543">
    <property type="component" value="Unassembled WGS sequence"/>
</dbReference>
<gene>
    <name evidence="4" type="primary">treA</name>
    <name evidence="4" type="ORF">E2F49_09930</name>
</gene>
<comment type="caution">
    <text evidence="4">The sequence shown here is derived from an EMBL/GenBank/DDBJ whole genome shotgun (WGS) entry which is preliminary data.</text>
</comment>
<dbReference type="AlphaFoldDB" id="A0A4R5U860"/>
<keyword evidence="5" id="KW-1185">Reference proteome</keyword>
<dbReference type="InterPro" id="IPR008928">
    <property type="entry name" value="6-hairpin_glycosidase_sf"/>
</dbReference>
<dbReference type="NCBIfam" id="NF009774">
    <property type="entry name" value="PRK13271.1"/>
    <property type="match status" value="1"/>
</dbReference>
<dbReference type="GO" id="GO:0005993">
    <property type="term" value="P:trehalose catabolic process"/>
    <property type="evidence" value="ECO:0007669"/>
    <property type="project" value="TreeGrafter"/>
</dbReference>
<feature type="signal peptide" evidence="3">
    <location>
        <begin position="1"/>
        <end position="21"/>
    </location>
</feature>
<dbReference type="RefSeq" id="WP_133393744.1">
    <property type="nucleotide sequence ID" value="NZ_SMTG01000004.1"/>
</dbReference>
<evidence type="ECO:0000256" key="3">
    <source>
        <dbReference type="SAM" id="SignalP"/>
    </source>
</evidence>
<dbReference type="NCBIfam" id="NF009773">
    <property type="entry name" value="PRK13270.1"/>
    <property type="match status" value="1"/>
</dbReference>
<evidence type="ECO:0000313" key="4">
    <source>
        <dbReference type="EMBL" id="TDK30669.1"/>
    </source>
</evidence>
<dbReference type="SUPFAM" id="SSF48208">
    <property type="entry name" value="Six-hairpin glycosidases"/>
    <property type="match status" value="1"/>
</dbReference>
<keyword evidence="1" id="KW-0378">Hydrolase</keyword>
<dbReference type="InterPro" id="IPR012341">
    <property type="entry name" value="6hp_glycosidase-like_sf"/>
</dbReference>
<dbReference type="Pfam" id="PF01204">
    <property type="entry name" value="Trehalase"/>
    <property type="match status" value="1"/>
</dbReference>
<name>A0A4R5U860_9GAMM</name>
<organism evidence="4 5">
    <name type="scientific">Luteimonas terrae</name>
    <dbReference type="NCBI Taxonomy" id="1530191"/>
    <lineage>
        <taxon>Bacteria</taxon>
        <taxon>Pseudomonadati</taxon>
        <taxon>Pseudomonadota</taxon>
        <taxon>Gammaproteobacteria</taxon>
        <taxon>Lysobacterales</taxon>
        <taxon>Lysobacteraceae</taxon>
        <taxon>Luteimonas</taxon>
    </lineage>
</organism>
<dbReference type="Gene3D" id="1.50.10.10">
    <property type="match status" value="1"/>
</dbReference>
<protein>
    <submittedName>
        <fullName evidence="4">Alpha,alpha-trehalase TreA</fullName>
    </submittedName>
</protein>
<dbReference type="PROSITE" id="PS00928">
    <property type="entry name" value="TREHALASE_2"/>
    <property type="match status" value="1"/>
</dbReference>
<dbReference type="PANTHER" id="PTHR23403:SF1">
    <property type="entry name" value="TREHALASE"/>
    <property type="match status" value="1"/>
</dbReference>
<accession>A0A4R5U860</accession>
<keyword evidence="3" id="KW-0732">Signal</keyword>
<dbReference type="InterPro" id="IPR001661">
    <property type="entry name" value="Glyco_hydro_37"/>
</dbReference>
<dbReference type="PROSITE" id="PS51257">
    <property type="entry name" value="PROKAR_LIPOPROTEIN"/>
    <property type="match status" value="1"/>
</dbReference>
<dbReference type="InterPro" id="IPR018232">
    <property type="entry name" value="Glyco_hydro_37_CS"/>
</dbReference>
<proteinExistence type="predicted"/>
<dbReference type="EMBL" id="SMTG01000004">
    <property type="protein sequence ID" value="TDK30669.1"/>
    <property type="molecule type" value="Genomic_DNA"/>
</dbReference>
<feature type="chain" id="PRO_5020866837" evidence="3">
    <location>
        <begin position="22"/>
        <end position="591"/>
    </location>
</feature>
<reference evidence="4 5" key="1">
    <citation type="submission" date="2019-03" db="EMBL/GenBank/DDBJ databases">
        <title>Luteimonas zhaokaii sp.nov., isolated from the rectal contents of Plateau pika in Yushu, Qinghai Province, China.</title>
        <authorList>
            <person name="Zhang G."/>
        </authorList>
    </citation>
    <scope>NUCLEOTIDE SEQUENCE [LARGE SCALE GENOMIC DNA]</scope>
    <source>
        <strain evidence="4 5">THG-MD21</strain>
    </source>
</reference>
<keyword evidence="2" id="KW-0326">Glycosidase</keyword>
<dbReference type="OrthoDB" id="106887at2"/>
<dbReference type="PROSITE" id="PS00927">
    <property type="entry name" value="TREHALASE_1"/>
    <property type="match status" value="1"/>
</dbReference>
<dbReference type="GO" id="GO:0004555">
    <property type="term" value="F:alpha,alpha-trehalase activity"/>
    <property type="evidence" value="ECO:0007669"/>
    <property type="project" value="InterPro"/>
</dbReference>
<dbReference type="PANTHER" id="PTHR23403">
    <property type="entry name" value="TREHALASE"/>
    <property type="match status" value="1"/>
</dbReference>
<evidence type="ECO:0000256" key="2">
    <source>
        <dbReference type="ARBA" id="ARBA00023295"/>
    </source>
</evidence>
<evidence type="ECO:0000256" key="1">
    <source>
        <dbReference type="ARBA" id="ARBA00022801"/>
    </source>
</evidence>
<sequence length="591" mass="65023">MPRRIAFHSMAVALLSTVLLAGCAATRESVRPVSIQSPALPATPDVAWPQTFAAVQAAWLFEDQKAFADAVPRSDPRMIEAEYARTHGESGFDIRRFVERHFVLPAPVTATRVESHDTLRAHIDALWPLLTRTTPSPAPHDSLLPLTQPYVVPGGRFREIYYWDSYFTMRGLVESGEHARSRAMLENFAALIDTWGRVPNGNRSYYLSRSQPPFFSHMVMLEARDDPALPVRYLPQLRREHAFWMDGVDALAPGQAQRRVVRLADGSVLNRYWDDRDAPRPESFVQDRETAAAGTRPYPQVWRELRAGAESGWDYSSRWLDDPMRLDSIRVTAIAPVDLNSLLHHLETTIASACAQAGDARCASDFRAMADARRKAIHGHLWHPDGYYADYDIERRAPRPGITAAALFPLHAGIATEARAQSTARHVAAQLLAPGGLLTTPIDSGQQWDAPNVWAPLQWIAVDGLRRSGGNALAETIAARFVANAGTLFAREGKLVEKYDGDGALQGGGGGEYPLQDGFGWSNGVVLSLFALYPALEREVDRTTRAARGTAQAVSATRRAVRHTTTPHPSGCGVVGTRCGFTSRGSRSAHD</sequence>
<dbReference type="PRINTS" id="PR00744">
    <property type="entry name" value="GLHYDRLASE37"/>
</dbReference>